<dbReference type="NCBIfam" id="TIGR00254">
    <property type="entry name" value="GGDEF"/>
    <property type="match status" value="1"/>
</dbReference>
<dbReference type="PANTHER" id="PTHR45138">
    <property type="entry name" value="REGULATORY COMPONENTS OF SENSORY TRANSDUCTION SYSTEM"/>
    <property type="match status" value="1"/>
</dbReference>
<feature type="transmembrane region" description="Helical" evidence="1">
    <location>
        <begin position="232"/>
        <end position="249"/>
    </location>
</feature>
<evidence type="ECO:0000313" key="3">
    <source>
        <dbReference type="EMBL" id="GAH27807.1"/>
    </source>
</evidence>
<protein>
    <recommendedName>
        <fullName evidence="2">GGDEF domain-containing protein</fullName>
    </recommendedName>
</protein>
<name>X1E5G8_9ZZZZ</name>
<dbReference type="GO" id="GO:0052621">
    <property type="term" value="F:diguanylate cyclase activity"/>
    <property type="evidence" value="ECO:0007669"/>
    <property type="project" value="TreeGrafter"/>
</dbReference>
<dbReference type="GO" id="GO:0005886">
    <property type="term" value="C:plasma membrane"/>
    <property type="evidence" value="ECO:0007669"/>
    <property type="project" value="TreeGrafter"/>
</dbReference>
<dbReference type="Pfam" id="PF00990">
    <property type="entry name" value="GGDEF"/>
    <property type="match status" value="1"/>
</dbReference>
<dbReference type="InterPro" id="IPR043128">
    <property type="entry name" value="Rev_trsase/Diguanyl_cyclase"/>
</dbReference>
<dbReference type="GO" id="GO:0043709">
    <property type="term" value="P:cell adhesion involved in single-species biofilm formation"/>
    <property type="evidence" value="ECO:0007669"/>
    <property type="project" value="TreeGrafter"/>
</dbReference>
<dbReference type="PANTHER" id="PTHR45138:SF23">
    <property type="entry name" value="SIGNALING PROTEIN"/>
    <property type="match status" value="1"/>
</dbReference>
<dbReference type="EMBL" id="BARU01000143">
    <property type="protein sequence ID" value="GAH27807.1"/>
    <property type="molecule type" value="Genomic_DNA"/>
</dbReference>
<evidence type="ECO:0000256" key="1">
    <source>
        <dbReference type="SAM" id="Phobius"/>
    </source>
</evidence>
<dbReference type="InterPro" id="IPR029787">
    <property type="entry name" value="Nucleotide_cyclase"/>
</dbReference>
<dbReference type="InterPro" id="IPR029151">
    <property type="entry name" value="Sensor-like_sf"/>
</dbReference>
<gene>
    <name evidence="3" type="ORF">S03H2_00634</name>
</gene>
<keyword evidence="1" id="KW-1133">Transmembrane helix</keyword>
<dbReference type="InterPro" id="IPR048760">
    <property type="entry name" value="VP0354-like_sensor_dom"/>
</dbReference>
<feature type="domain" description="GGDEF" evidence="2">
    <location>
        <begin position="298"/>
        <end position="429"/>
    </location>
</feature>
<dbReference type="SMART" id="SM00267">
    <property type="entry name" value="GGDEF"/>
    <property type="match status" value="1"/>
</dbReference>
<keyword evidence="1" id="KW-0472">Membrane</keyword>
<organism evidence="3">
    <name type="scientific">marine sediment metagenome</name>
    <dbReference type="NCBI Taxonomy" id="412755"/>
    <lineage>
        <taxon>unclassified sequences</taxon>
        <taxon>metagenomes</taxon>
        <taxon>ecological metagenomes</taxon>
    </lineage>
</organism>
<dbReference type="GO" id="GO:1902201">
    <property type="term" value="P:negative regulation of bacterial-type flagellum-dependent cell motility"/>
    <property type="evidence" value="ECO:0007669"/>
    <property type="project" value="TreeGrafter"/>
</dbReference>
<dbReference type="CDD" id="cd01949">
    <property type="entry name" value="GGDEF"/>
    <property type="match status" value="1"/>
</dbReference>
<accession>X1E5G8</accession>
<comment type="caution">
    <text evidence="3">The sequence shown here is derived from an EMBL/GenBank/DDBJ whole genome shotgun (WGS) entry which is preliminary data.</text>
</comment>
<dbReference type="SUPFAM" id="SSF103190">
    <property type="entry name" value="Sensory domain-like"/>
    <property type="match status" value="2"/>
</dbReference>
<dbReference type="AlphaFoldDB" id="X1E5G8"/>
<proteinExistence type="predicted"/>
<dbReference type="SUPFAM" id="SSF55073">
    <property type="entry name" value="Nucleotide cyclase"/>
    <property type="match status" value="1"/>
</dbReference>
<reference evidence="3" key="1">
    <citation type="journal article" date="2014" name="Front. Microbiol.">
        <title>High frequency of phylogenetically diverse reductive dehalogenase-homologous genes in deep subseafloor sedimentary metagenomes.</title>
        <authorList>
            <person name="Kawai M."/>
            <person name="Futagami T."/>
            <person name="Toyoda A."/>
            <person name="Takaki Y."/>
            <person name="Nishi S."/>
            <person name="Hori S."/>
            <person name="Arai W."/>
            <person name="Tsubouchi T."/>
            <person name="Morono Y."/>
            <person name="Uchiyama I."/>
            <person name="Ito T."/>
            <person name="Fujiyama A."/>
            <person name="Inagaki F."/>
            <person name="Takami H."/>
        </authorList>
    </citation>
    <scope>NUCLEOTIDE SEQUENCE</scope>
    <source>
        <strain evidence="3">Expedition CK06-06</strain>
    </source>
</reference>
<keyword evidence="1" id="KW-0812">Transmembrane</keyword>
<feature type="non-terminal residue" evidence="3">
    <location>
        <position position="1"/>
    </location>
</feature>
<dbReference type="InterPro" id="IPR000160">
    <property type="entry name" value="GGDEF_dom"/>
</dbReference>
<dbReference type="Gene3D" id="3.30.70.270">
    <property type="match status" value="1"/>
</dbReference>
<evidence type="ECO:0000259" key="2">
    <source>
        <dbReference type="PROSITE" id="PS50887"/>
    </source>
</evidence>
<dbReference type="InterPro" id="IPR050469">
    <property type="entry name" value="Diguanylate_Cyclase"/>
</dbReference>
<sequence>KRYDQVRYINKEGNEIVRINYNNGNPSIVLKKDLQNKALHYYFQETISLDRGELYLSTLDLNIEEGKIETPLKPMIRFATPVFDKRGQKQGILVLNYLGDIILKRLRSTTEDVSGRTMMLDSEGYWILGPNPDLEWGFMYEDKKDLVLEKYDPIAYTKIYGKEQGQFYTKRGLFSFVTIRHFLEPSKTGLGELRSFSPKKPIKEIAQYYWKIVSFVPSKQLYEIRQNLINNYIKIYFVLFIISGILLWFSTDQYFKRKSALKKVEEFATYDAMTGLLNRRVGLLFLEKEIKNTNRKETPFALGYIDINDLKIVNDTYGHEEGDFLILTSTRFIKESIRETDILCRLGGDEFFAILRECTIEQAEKIWQKIVEKIKNFNSKKLKPYQISLSHGFIQYSAGDNKTADQLITEADAKMYIEKEKYKKSSNIL</sequence>
<dbReference type="PROSITE" id="PS50887">
    <property type="entry name" value="GGDEF"/>
    <property type="match status" value="1"/>
</dbReference>
<dbReference type="Gene3D" id="3.30.450.20">
    <property type="entry name" value="PAS domain"/>
    <property type="match status" value="2"/>
</dbReference>
<dbReference type="Pfam" id="PF21623">
    <property type="entry name" value="HK_sensor_dom_bact"/>
    <property type="match status" value="1"/>
</dbReference>